<keyword evidence="2" id="KW-1003">Cell membrane</keyword>
<evidence type="ECO:0000256" key="4">
    <source>
        <dbReference type="ARBA" id="ARBA00022729"/>
    </source>
</evidence>
<evidence type="ECO:0000256" key="7">
    <source>
        <dbReference type="ARBA" id="ARBA00023180"/>
    </source>
</evidence>
<feature type="domain" description="Phytocyanin" evidence="12">
    <location>
        <begin position="35"/>
        <end position="136"/>
    </location>
</feature>
<evidence type="ECO:0000313" key="13">
    <source>
        <dbReference type="EMBL" id="KAK1397012.1"/>
    </source>
</evidence>
<dbReference type="PROSITE" id="PS51485">
    <property type="entry name" value="PHYTOCYANIN"/>
    <property type="match status" value="1"/>
</dbReference>
<dbReference type="Gene3D" id="2.60.40.420">
    <property type="entry name" value="Cupredoxins - blue copper proteins"/>
    <property type="match status" value="1"/>
</dbReference>
<dbReference type="Proteomes" id="UP001237642">
    <property type="component" value="Unassembled WGS sequence"/>
</dbReference>
<dbReference type="InterPro" id="IPR008972">
    <property type="entry name" value="Cupredoxin"/>
</dbReference>
<accession>A0AAD8J3H7</accession>
<keyword evidence="14" id="KW-1185">Reference proteome</keyword>
<evidence type="ECO:0000259" key="12">
    <source>
        <dbReference type="PROSITE" id="PS51485"/>
    </source>
</evidence>
<evidence type="ECO:0000313" key="14">
    <source>
        <dbReference type="Proteomes" id="UP001237642"/>
    </source>
</evidence>
<name>A0AAD8J3H7_9APIA</name>
<keyword evidence="6" id="KW-1015">Disulfide bond</keyword>
<dbReference type="InterPro" id="IPR041846">
    <property type="entry name" value="ENL_dom"/>
</dbReference>
<dbReference type="EMBL" id="JAUIZM010000002">
    <property type="protein sequence ID" value="KAK1397012.1"/>
    <property type="molecule type" value="Genomic_DNA"/>
</dbReference>
<dbReference type="GO" id="GO:0009055">
    <property type="term" value="F:electron transfer activity"/>
    <property type="evidence" value="ECO:0007669"/>
    <property type="project" value="InterPro"/>
</dbReference>
<evidence type="ECO:0000256" key="9">
    <source>
        <dbReference type="ARBA" id="ARBA00035011"/>
    </source>
</evidence>
<sequence>MCTTFSNDFQNIREMAFSSVIILCLFLAASSTEANNFIVGGKNGWTTTPSEDYKTWSGRLRFLINDTLSFKYSKETDSVVVVNKPDYDTCNAANPISKLDGGDSTFKFDRSGPFYFITSNKTNCDQGQKLAIVVLALRNTSPPTPSATSPAPSGQSPVPSPDSQTPGPSSSTDGSPAPNAPEPSKSFAPSVSPAGVVSVVLSVTVAAFITFT</sequence>
<dbReference type="GO" id="GO:0005886">
    <property type="term" value="C:plasma membrane"/>
    <property type="evidence" value="ECO:0007669"/>
    <property type="project" value="UniProtKB-SubCell"/>
</dbReference>
<keyword evidence="7" id="KW-0325">Glycoprotein</keyword>
<evidence type="ECO:0000256" key="2">
    <source>
        <dbReference type="ARBA" id="ARBA00022475"/>
    </source>
</evidence>
<comment type="caution">
    <text evidence="13">The sequence shown here is derived from an EMBL/GenBank/DDBJ whole genome shotgun (WGS) entry which is preliminary data.</text>
</comment>
<dbReference type="Pfam" id="PF02298">
    <property type="entry name" value="Cu_bind_like"/>
    <property type="match status" value="1"/>
</dbReference>
<dbReference type="InterPro" id="IPR003245">
    <property type="entry name" value="Phytocyanin_dom"/>
</dbReference>
<evidence type="ECO:0000256" key="11">
    <source>
        <dbReference type="SAM" id="SignalP"/>
    </source>
</evidence>
<dbReference type="FunFam" id="2.60.40.420:FF:000010">
    <property type="entry name" value="Early nodulin-like protein 1"/>
    <property type="match status" value="1"/>
</dbReference>
<keyword evidence="5" id="KW-0472">Membrane</keyword>
<feature type="signal peptide" evidence="11">
    <location>
        <begin position="1"/>
        <end position="34"/>
    </location>
</feature>
<proteinExistence type="inferred from homology"/>
<comment type="subcellular location">
    <subcellularLocation>
        <location evidence="1">Cell membrane</location>
        <topology evidence="1">Lipid-anchor</topology>
        <topology evidence="1">GPI-anchor</topology>
    </subcellularLocation>
</comment>
<keyword evidence="3" id="KW-0336">GPI-anchor</keyword>
<keyword evidence="8" id="KW-0449">Lipoprotein</keyword>
<dbReference type="InterPro" id="IPR039391">
    <property type="entry name" value="Phytocyanin-like"/>
</dbReference>
<reference evidence="13" key="2">
    <citation type="submission" date="2023-05" db="EMBL/GenBank/DDBJ databases">
        <authorList>
            <person name="Schelkunov M.I."/>
        </authorList>
    </citation>
    <scope>NUCLEOTIDE SEQUENCE</scope>
    <source>
        <strain evidence="13">Hsosn_3</strain>
        <tissue evidence="13">Leaf</tissue>
    </source>
</reference>
<reference evidence="13" key="1">
    <citation type="submission" date="2023-02" db="EMBL/GenBank/DDBJ databases">
        <title>Genome of toxic invasive species Heracleum sosnowskyi carries increased number of genes despite the absence of recent whole-genome duplications.</title>
        <authorList>
            <person name="Schelkunov M."/>
            <person name="Shtratnikova V."/>
            <person name="Makarenko M."/>
            <person name="Klepikova A."/>
            <person name="Omelchenko D."/>
            <person name="Novikova G."/>
            <person name="Obukhova E."/>
            <person name="Bogdanov V."/>
            <person name="Penin A."/>
            <person name="Logacheva M."/>
        </authorList>
    </citation>
    <scope>NUCLEOTIDE SEQUENCE</scope>
    <source>
        <strain evidence="13">Hsosn_3</strain>
        <tissue evidence="13">Leaf</tissue>
    </source>
</reference>
<feature type="region of interest" description="Disordered" evidence="10">
    <location>
        <begin position="141"/>
        <end position="191"/>
    </location>
</feature>
<organism evidence="13 14">
    <name type="scientific">Heracleum sosnowskyi</name>
    <dbReference type="NCBI Taxonomy" id="360622"/>
    <lineage>
        <taxon>Eukaryota</taxon>
        <taxon>Viridiplantae</taxon>
        <taxon>Streptophyta</taxon>
        <taxon>Embryophyta</taxon>
        <taxon>Tracheophyta</taxon>
        <taxon>Spermatophyta</taxon>
        <taxon>Magnoliopsida</taxon>
        <taxon>eudicotyledons</taxon>
        <taxon>Gunneridae</taxon>
        <taxon>Pentapetalae</taxon>
        <taxon>asterids</taxon>
        <taxon>campanulids</taxon>
        <taxon>Apiales</taxon>
        <taxon>Apiaceae</taxon>
        <taxon>Apioideae</taxon>
        <taxon>apioid superclade</taxon>
        <taxon>Tordylieae</taxon>
        <taxon>Tordyliinae</taxon>
        <taxon>Heracleum</taxon>
    </lineage>
</organism>
<dbReference type="AlphaFoldDB" id="A0AAD8J3H7"/>
<protein>
    <submittedName>
        <fullName evidence="13">Early nodulin-like protein 2</fullName>
    </submittedName>
</protein>
<gene>
    <name evidence="13" type="ORF">POM88_006875</name>
</gene>
<dbReference type="GO" id="GO:0098552">
    <property type="term" value="C:side of membrane"/>
    <property type="evidence" value="ECO:0007669"/>
    <property type="project" value="UniProtKB-KW"/>
</dbReference>
<dbReference type="PANTHER" id="PTHR33021:SF449">
    <property type="entry name" value="EARLY NODULIN-LIKE PROTEIN 2"/>
    <property type="match status" value="1"/>
</dbReference>
<comment type="similarity">
    <text evidence="9">Belongs to the early nodulin-like (ENODL) family.</text>
</comment>
<dbReference type="PANTHER" id="PTHR33021">
    <property type="entry name" value="BLUE COPPER PROTEIN"/>
    <property type="match status" value="1"/>
</dbReference>
<dbReference type="SUPFAM" id="SSF49503">
    <property type="entry name" value="Cupredoxins"/>
    <property type="match status" value="1"/>
</dbReference>
<feature type="compositionally biased region" description="Low complexity" evidence="10">
    <location>
        <begin position="161"/>
        <end position="177"/>
    </location>
</feature>
<evidence type="ECO:0000256" key="5">
    <source>
        <dbReference type="ARBA" id="ARBA00023136"/>
    </source>
</evidence>
<evidence type="ECO:0000256" key="3">
    <source>
        <dbReference type="ARBA" id="ARBA00022622"/>
    </source>
</evidence>
<evidence type="ECO:0000256" key="6">
    <source>
        <dbReference type="ARBA" id="ARBA00023157"/>
    </source>
</evidence>
<feature type="chain" id="PRO_5042013136" evidence="11">
    <location>
        <begin position="35"/>
        <end position="212"/>
    </location>
</feature>
<evidence type="ECO:0000256" key="10">
    <source>
        <dbReference type="SAM" id="MobiDB-lite"/>
    </source>
</evidence>
<evidence type="ECO:0000256" key="1">
    <source>
        <dbReference type="ARBA" id="ARBA00004609"/>
    </source>
</evidence>
<dbReference type="CDD" id="cd11019">
    <property type="entry name" value="OsENODL1_like"/>
    <property type="match status" value="1"/>
</dbReference>
<keyword evidence="4 11" id="KW-0732">Signal</keyword>
<evidence type="ECO:0000256" key="8">
    <source>
        <dbReference type="ARBA" id="ARBA00023288"/>
    </source>
</evidence>